<dbReference type="InterPro" id="IPR050498">
    <property type="entry name" value="Ycf3"/>
</dbReference>
<protein>
    <recommendedName>
        <fullName evidence="6">Tetratricopeptide repeat protein</fullName>
    </recommendedName>
</protein>
<name>A0A9N8J8R6_9FLAO</name>
<accession>A0A9N8J8R6</accession>
<keyword evidence="2 3" id="KW-0802">TPR repeat</keyword>
<dbReference type="GO" id="GO:0016192">
    <property type="term" value="P:vesicle-mediated transport"/>
    <property type="evidence" value="ECO:0007669"/>
    <property type="project" value="InterPro"/>
</dbReference>
<keyword evidence="5" id="KW-1185">Reference proteome</keyword>
<dbReference type="PROSITE" id="PS50236">
    <property type="entry name" value="CHCR"/>
    <property type="match status" value="1"/>
</dbReference>
<proteinExistence type="predicted"/>
<dbReference type="Pfam" id="PF13181">
    <property type="entry name" value="TPR_8"/>
    <property type="match status" value="1"/>
</dbReference>
<dbReference type="Proteomes" id="UP000533639">
    <property type="component" value="Unassembled WGS sequence"/>
</dbReference>
<evidence type="ECO:0000256" key="2">
    <source>
        <dbReference type="ARBA" id="ARBA00022803"/>
    </source>
</evidence>
<dbReference type="SUPFAM" id="SSF48452">
    <property type="entry name" value="TPR-like"/>
    <property type="match status" value="1"/>
</dbReference>
<evidence type="ECO:0008006" key="6">
    <source>
        <dbReference type="Google" id="ProtNLM"/>
    </source>
</evidence>
<reference evidence="4 5" key="1">
    <citation type="submission" date="2020-06" db="EMBL/GenBank/DDBJ databases">
        <authorList>
            <person name="Criscuolo A."/>
        </authorList>
    </citation>
    <scope>NUCLEOTIDE SEQUENCE [LARGE SCALE GENOMIC DNA]</scope>
    <source>
        <strain evidence="4">PXU-55</strain>
    </source>
</reference>
<dbReference type="Pfam" id="PF13414">
    <property type="entry name" value="TPR_11"/>
    <property type="match status" value="1"/>
</dbReference>
<feature type="repeat" description="TPR" evidence="3">
    <location>
        <begin position="203"/>
        <end position="236"/>
    </location>
</feature>
<sequence length="444" mass="50805">MVSILTSYSAFIIYKASNLEYLIARDDINVNLKGFLTGDQVVNKMAAYPNTFSSSESFYEYAGIYYVREKQYDKALKCFAKAKKINGYAGRIEFYKQVISKHKGDIDSAYIYAKQAFYLRPRNYDIFKTSINFAISKRDTTEIVKQHKLFSQYRPMPQTWDLAARGLKFSGYNYQNLLKFIDQGLKKFPEDSTLTAQKNQLLITSYLTGGQNFENKSDLNNALQSYEKALKIDPKNVYASQNIGFNYLKQGQNKKAINALLEALKYPGLNGGKTEFFLGIAYLKENDKTNALKYFNLSKDKNYPAAKQLIATSQNNNFADEATLKKRKNDLLIADLITEGQNFEEQKKMDEALESYQKALKIDSKSIYAAQNIGFYYLKVGQSKKAINYLLNALKYPGLNGGKTEYFLAICYLKENDKTNACKYLNISKSKNYSDAQQLLKMCE</sequence>
<comment type="caution">
    <text evidence="4">The sequence shown here is derived from an EMBL/GenBank/DDBJ whole genome shotgun (WGS) entry which is preliminary data.</text>
</comment>
<feature type="repeat" description="TPR" evidence="3">
    <location>
        <begin position="56"/>
        <end position="89"/>
    </location>
</feature>
<dbReference type="Gene3D" id="1.25.40.10">
    <property type="entry name" value="Tetratricopeptide repeat domain"/>
    <property type="match status" value="3"/>
</dbReference>
<evidence type="ECO:0000256" key="1">
    <source>
        <dbReference type="ARBA" id="ARBA00022737"/>
    </source>
</evidence>
<evidence type="ECO:0000313" key="4">
    <source>
        <dbReference type="EMBL" id="CAC9977009.1"/>
    </source>
</evidence>
<dbReference type="EMBL" id="CAIJDE010000069">
    <property type="protein sequence ID" value="CAC9977009.1"/>
    <property type="molecule type" value="Genomic_DNA"/>
</dbReference>
<dbReference type="PANTHER" id="PTHR44858">
    <property type="entry name" value="TETRATRICOPEPTIDE REPEAT PROTEIN 6"/>
    <property type="match status" value="1"/>
</dbReference>
<dbReference type="PROSITE" id="PS50005">
    <property type="entry name" value="TPR"/>
    <property type="match status" value="3"/>
</dbReference>
<dbReference type="GO" id="GO:0006886">
    <property type="term" value="P:intracellular protein transport"/>
    <property type="evidence" value="ECO:0007669"/>
    <property type="project" value="InterPro"/>
</dbReference>
<feature type="repeat" description="TPR" evidence="3">
    <location>
        <begin position="333"/>
        <end position="366"/>
    </location>
</feature>
<dbReference type="AlphaFoldDB" id="A0A9N8J8R6"/>
<evidence type="ECO:0000256" key="3">
    <source>
        <dbReference type="PROSITE-ProRule" id="PRU00339"/>
    </source>
</evidence>
<keyword evidence="1" id="KW-0677">Repeat</keyword>
<gene>
    <name evidence="4" type="ORF">FLAPXU55_04741</name>
</gene>
<dbReference type="InterPro" id="IPR019734">
    <property type="entry name" value="TPR_rpt"/>
</dbReference>
<organism evidence="4 5">
    <name type="scientific">Flavobacterium panici</name>
    <dbReference type="NCBI Taxonomy" id="2654843"/>
    <lineage>
        <taxon>Bacteria</taxon>
        <taxon>Pseudomonadati</taxon>
        <taxon>Bacteroidota</taxon>
        <taxon>Flavobacteriia</taxon>
        <taxon>Flavobacteriales</taxon>
        <taxon>Flavobacteriaceae</taxon>
        <taxon>Flavobacterium</taxon>
    </lineage>
</organism>
<dbReference type="InterPro" id="IPR000547">
    <property type="entry name" value="Clathrin_H-chain/VPS_repeat"/>
</dbReference>
<dbReference type="SMART" id="SM00028">
    <property type="entry name" value="TPR"/>
    <property type="match status" value="7"/>
</dbReference>
<evidence type="ECO:0000313" key="5">
    <source>
        <dbReference type="Proteomes" id="UP000533639"/>
    </source>
</evidence>
<dbReference type="PANTHER" id="PTHR44858:SF1">
    <property type="entry name" value="UDP-N-ACETYLGLUCOSAMINE--PEPTIDE N-ACETYLGLUCOSAMINYLTRANSFERASE SPINDLY-RELATED"/>
    <property type="match status" value="1"/>
</dbReference>
<dbReference type="RefSeq" id="WP_180861837.1">
    <property type="nucleotide sequence ID" value="NZ_CAIJDE010000069.1"/>
</dbReference>
<dbReference type="SUPFAM" id="SSF81901">
    <property type="entry name" value="HCP-like"/>
    <property type="match status" value="1"/>
</dbReference>
<dbReference type="InterPro" id="IPR011990">
    <property type="entry name" value="TPR-like_helical_dom_sf"/>
</dbReference>